<accession>A0AAV4X1R6</accession>
<evidence type="ECO:0000313" key="3">
    <source>
        <dbReference type="Proteomes" id="UP001054945"/>
    </source>
</evidence>
<evidence type="ECO:0000313" key="2">
    <source>
        <dbReference type="EMBL" id="GIY88006.1"/>
    </source>
</evidence>
<proteinExistence type="predicted"/>
<comment type="caution">
    <text evidence="2">The sequence shown here is derived from an EMBL/GenBank/DDBJ whole genome shotgun (WGS) entry which is preliminary data.</text>
</comment>
<protein>
    <submittedName>
        <fullName evidence="2">Uncharacterized protein</fullName>
    </submittedName>
</protein>
<sequence length="79" mass="8829">MLFTLILLNLNMKQSQTVNMKARKNPSHLTASDVNFPQDSLVKSGYKPPPIPIMFPRAQQLARLSVILPTPSHSLPVYS</sequence>
<dbReference type="AlphaFoldDB" id="A0AAV4X1R6"/>
<dbReference type="EMBL" id="BPLR01017008">
    <property type="protein sequence ID" value="GIY88006.1"/>
    <property type="molecule type" value="Genomic_DNA"/>
</dbReference>
<evidence type="ECO:0000256" key="1">
    <source>
        <dbReference type="SAM" id="SignalP"/>
    </source>
</evidence>
<keyword evidence="3" id="KW-1185">Reference proteome</keyword>
<keyword evidence="1" id="KW-0732">Signal</keyword>
<feature type="signal peptide" evidence="1">
    <location>
        <begin position="1"/>
        <end position="17"/>
    </location>
</feature>
<feature type="chain" id="PRO_5043349282" evidence="1">
    <location>
        <begin position="18"/>
        <end position="79"/>
    </location>
</feature>
<organism evidence="2 3">
    <name type="scientific">Caerostris extrusa</name>
    <name type="common">Bark spider</name>
    <name type="synonym">Caerostris bankana</name>
    <dbReference type="NCBI Taxonomy" id="172846"/>
    <lineage>
        <taxon>Eukaryota</taxon>
        <taxon>Metazoa</taxon>
        <taxon>Ecdysozoa</taxon>
        <taxon>Arthropoda</taxon>
        <taxon>Chelicerata</taxon>
        <taxon>Arachnida</taxon>
        <taxon>Araneae</taxon>
        <taxon>Araneomorphae</taxon>
        <taxon>Entelegynae</taxon>
        <taxon>Araneoidea</taxon>
        <taxon>Araneidae</taxon>
        <taxon>Caerostris</taxon>
    </lineage>
</organism>
<name>A0AAV4X1R6_CAEEX</name>
<gene>
    <name evidence="2" type="ORF">CEXT_134611</name>
</gene>
<reference evidence="2 3" key="1">
    <citation type="submission" date="2021-06" db="EMBL/GenBank/DDBJ databases">
        <title>Caerostris extrusa draft genome.</title>
        <authorList>
            <person name="Kono N."/>
            <person name="Arakawa K."/>
        </authorList>
    </citation>
    <scope>NUCLEOTIDE SEQUENCE [LARGE SCALE GENOMIC DNA]</scope>
</reference>
<dbReference type="Proteomes" id="UP001054945">
    <property type="component" value="Unassembled WGS sequence"/>
</dbReference>